<evidence type="ECO:0000313" key="3">
    <source>
        <dbReference type="Proteomes" id="UP001487305"/>
    </source>
</evidence>
<evidence type="ECO:0000256" key="1">
    <source>
        <dbReference type="SAM" id="Coils"/>
    </source>
</evidence>
<feature type="coiled-coil region" evidence="1">
    <location>
        <begin position="35"/>
        <end position="62"/>
    </location>
</feature>
<protein>
    <submittedName>
        <fullName evidence="2">Uncharacterized protein</fullName>
    </submittedName>
</protein>
<comment type="caution">
    <text evidence="2">The sequence shown here is derived from an EMBL/GenBank/DDBJ whole genome shotgun (WGS) entry which is preliminary data.</text>
</comment>
<proteinExistence type="predicted"/>
<evidence type="ECO:0000313" key="2">
    <source>
        <dbReference type="EMBL" id="MEQ3363669.1"/>
    </source>
</evidence>
<keyword evidence="1" id="KW-0175">Coiled coil</keyword>
<gene>
    <name evidence="2" type="ORF">AAA083_11855</name>
</gene>
<reference evidence="2 3" key="1">
    <citation type="submission" date="2024-04" db="EMBL/GenBank/DDBJ databases">
        <title>Human intestinal bacterial collection.</title>
        <authorList>
            <person name="Pauvert C."/>
            <person name="Hitch T.C.A."/>
            <person name="Clavel T."/>
        </authorList>
    </citation>
    <scope>NUCLEOTIDE SEQUENCE [LARGE SCALE GENOMIC DNA]</scope>
    <source>
        <strain evidence="2 3">CLA-KB-H42</strain>
    </source>
</reference>
<name>A0ABV1JF14_9ACTN</name>
<keyword evidence="3" id="KW-1185">Reference proteome</keyword>
<sequence>MERLTAKRDEGGYEVDAGLIECGEGTCRGRAIDRLAAYEDMQEMLEAQYEKTAERLEVLKAQGKLKTAQAQQLLAQKLTYSNMLGLIGVHSD</sequence>
<dbReference type="Proteomes" id="UP001487305">
    <property type="component" value="Unassembled WGS sequence"/>
</dbReference>
<accession>A0ABV1JF14</accession>
<organism evidence="2 3">
    <name type="scientific">Raoultibacter massiliensis</name>
    <dbReference type="NCBI Taxonomy" id="1852371"/>
    <lineage>
        <taxon>Bacteria</taxon>
        <taxon>Bacillati</taxon>
        <taxon>Actinomycetota</taxon>
        <taxon>Coriobacteriia</taxon>
        <taxon>Eggerthellales</taxon>
        <taxon>Eggerthellaceae</taxon>
        <taxon>Raoultibacter</taxon>
    </lineage>
</organism>
<dbReference type="EMBL" id="JBBNOP010000010">
    <property type="protein sequence ID" value="MEQ3363669.1"/>
    <property type="molecule type" value="Genomic_DNA"/>
</dbReference>
<dbReference type="RefSeq" id="WP_102373873.1">
    <property type="nucleotide sequence ID" value="NZ_DBFADM010000035.1"/>
</dbReference>